<sequence>MGGIGIRRTHLLLVDEAGLGAGVGVDEKQRRAVGSSKSPVAPAETGDGAAVRASTCTLFSANAFSKDVFATLVTHVMRIAAQ</sequence>
<accession>A0A445MAU6</accession>
<gene>
    <name evidence="1" type="ORF">BHM03_00004890</name>
</gene>
<reference evidence="1" key="1">
    <citation type="journal article" date="2018" name="Data Brief">
        <title>Genome sequence data from 17 accessions of Ensete ventricosum, a staple food crop for millions in Ethiopia.</title>
        <authorList>
            <person name="Yemataw Z."/>
            <person name="Muzemil S."/>
            <person name="Ambachew D."/>
            <person name="Tripathi L."/>
            <person name="Tesfaye K."/>
            <person name="Chala A."/>
            <person name="Farbos A."/>
            <person name="O'Neill P."/>
            <person name="Moore K."/>
            <person name="Grant M."/>
            <person name="Studholme D.J."/>
        </authorList>
    </citation>
    <scope>NUCLEOTIDE SEQUENCE [LARGE SCALE GENOMIC DNA]</scope>
    <source>
        <tissue evidence="1">Leaf</tissue>
    </source>
</reference>
<proteinExistence type="predicted"/>
<dbReference type="AlphaFoldDB" id="A0A445MAU6"/>
<organism evidence="1">
    <name type="scientific">Ensete ventricosum</name>
    <name type="common">Abyssinian banana</name>
    <name type="synonym">Musa ensete</name>
    <dbReference type="NCBI Taxonomy" id="4639"/>
    <lineage>
        <taxon>Eukaryota</taxon>
        <taxon>Viridiplantae</taxon>
        <taxon>Streptophyta</taxon>
        <taxon>Embryophyta</taxon>
        <taxon>Tracheophyta</taxon>
        <taxon>Spermatophyta</taxon>
        <taxon>Magnoliopsida</taxon>
        <taxon>Liliopsida</taxon>
        <taxon>Zingiberales</taxon>
        <taxon>Musaceae</taxon>
        <taxon>Ensete</taxon>
    </lineage>
</organism>
<name>A0A445MAU6_ENSVE</name>
<dbReference type="EMBL" id="KV875525">
    <property type="protein sequence ID" value="RZR71385.1"/>
    <property type="molecule type" value="Genomic_DNA"/>
</dbReference>
<protein>
    <submittedName>
        <fullName evidence="1">Uncharacterized protein</fullName>
    </submittedName>
</protein>
<dbReference type="Proteomes" id="UP000290560">
    <property type="component" value="Unassembled WGS sequence"/>
</dbReference>
<evidence type="ECO:0000313" key="1">
    <source>
        <dbReference type="EMBL" id="RZR71385.1"/>
    </source>
</evidence>